<evidence type="ECO:0000313" key="5">
    <source>
        <dbReference type="EMBL" id="TWH87507.1"/>
    </source>
</evidence>
<evidence type="ECO:0000256" key="3">
    <source>
        <dbReference type="PIRSR" id="PIRSR620019-2"/>
    </source>
</evidence>
<gene>
    <name evidence="5" type="ORF">IQ35_03998</name>
</gene>
<feature type="domain" description="PglD N-terminal" evidence="4">
    <location>
        <begin position="7"/>
        <end position="85"/>
    </location>
</feature>
<name>A0A562JWG5_SPHWJ</name>
<dbReference type="GO" id="GO:0016740">
    <property type="term" value="F:transferase activity"/>
    <property type="evidence" value="ECO:0007669"/>
    <property type="project" value="UniProtKB-KW"/>
</dbReference>
<protein>
    <submittedName>
        <fullName evidence="5">Acetyltransferase EpsM</fullName>
    </submittedName>
</protein>
<feature type="site" description="Increases basicity of active site His" evidence="2">
    <location>
        <position position="144"/>
    </location>
</feature>
<dbReference type="PANTHER" id="PTHR43300">
    <property type="entry name" value="ACETYLTRANSFERASE"/>
    <property type="match status" value="1"/>
</dbReference>
<dbReference type="CDD" id="cd03360">
    <property type="entry name" value="LbH_AT_putative"/>
    <property type="match status" value="1"/>
</dbReference>
<keyword evidence="6" id="KW-1185">Reference proteome</keyword>
<evidence type="ECO:0000256" key="1">
    <source>
        <dbReference type="ARBA" id="ARBA00007274"/>
    </source>
</evidence>
<dbReference type="InterPro" id="IPR041561">
    <property type="entry name" value="PglD_N"/>
</dbReference>
<dbReference type="Gene3D" id="2.160.10.10">
    <property type="entry name" value="Hexapeptide repeat proteins"/>
    <property type="match status" value="1"/>
</dbReference>
<evidence type="ECO:0000259" key="4">
    <source>
        <dbReference type="Pfam" id="PF17836"/>
    </source>
</evidence>
<dbReference type="PANTHER" id="PTHR43300:SF7">
    <property type="entry name" value="UDP-N-ACETYLBACILLOSAMINE N-ACETYLTRANSFERASE"/>
    <property type="match status" value="1"/>
</dbReference>
<dbReference type="SUPFAM" id="SSF51161">
    <property type="entry name" value="Trimeric LpxA-like enzymes"/>
    <property type="match status" value="1"/>
</dbReference>
<sequence>MAEGAPLLILGAGAHGGVVRDCVDERRFRFIGYLDDRPPDPLSSARSELLLGKVDDLPALLRDYPGTMAVIAIGDNMTRLRMAERAERLVPSLTWATIVHPAAILSARAEIGPGTVVVAGSIINCGSRLGRHILINTGTIIDHDNSMDDFASTGPGVVTGGNVRIGGLSHVGIGASVRHGIRIGRNCVIGGQAYVERDVDDDWVSFGIPARPRYRRAPGQPYL</sequence>
<proteinExistence type="inferred from homology"/>
<organism evidence="5 6">
    <name type="scientific">Sphingobium wenxiniae (strain DSM 21828 / CGMCC 1.7748 / JZ-1)</name>
    <dbReference type="NCBI Taxonomy" id="595605"/>
    <lineage>
        <taxon>Bacteria</taxon>
        <taxon>Pseudomonadati</taxon>
        <taxon>Pseudomonadota</taxon>
        <taxon>Alphaproteobacteria</taxon>
        <taxon>Sphingomonadales</taxon>
        <taxon>Sphingomonadaceae</taxon>
        <taxon>Sphingobium</taxon>
    </lineage>
</organism>
<feature type="binding site" evidence="3">
    <location>
        <position position="173"/>
    </location>
    <ligand>
        <name>acetyl-CoA</name>
        <dbReference type="ChEBI" id="CHEBI:57288"/>
    </ligand>
</feature>
<dbReference type="AlphaFoldDB" id="A0A562JWG5"/>
<dbReference type="Gene3D" id="3.40.50.20">
    <property type="match status" value="1"/>
</dbReference>
<feature type="binding site" evidence="3">
    <location>
        <position position="191"/>
    </location>
    <ligand>
        <name>acetyl-CoA</name>
        <dbReference type="ChEBI" id="CHEBI:57288"/>
    </ligand>
</feature>
<comment type="similarity">
    <text evidence="1">Belongs to the transferase hexapeptide repeat family.</text>
</comment>
<dbReference type="InterPro" id="IPR050179">
    <property type="entry name" value="Trans_hexapeptide_repeat"/>
</dbReference>
<reference evidence="5 6" key="1">
    <citation type="journal article" date="2015" name="Stand. Genomic Sci.">
        <title>Genomic Encyclopedia of Bacterial and Archaeal Type Strains, Phase III: the genomes of soil and plant-associated and newly described type strains.</title>
        <authorList>
            <person name="Whitman W.B."/>
            <person name="Woyke T."/>
            <person name="Klenk H.P."/>
            <person name="Zhou Y."/>
            <person name="Lilburn T.G."/>
            <person name="Beck B.J."/>
            <person name="De Vos P."/>
            <person name="Vandamme P."/>
            <person name="Eisen J.A."/>
            <person name="Garrity G."/>
            <person name="Hugenholtz P."/>
            <person name="Kyrpides N.C."/>
        </authorList>
    </citation>
    <scope>NUCLEOTIDE SEQUENCE [LARGE SCALE GENOMIC DNA]</scope>
    <source>
        <strain evidence="5 6">CGMCC 1.7748</strain>
    </source>
</reference>
<accession>A0A562JWG5</accession>
<evidence type="ECO:0000313" key="6">
    <source>
        <dbReference type="Proteomes" id="UP000316624"/>
    </source>
</evidence>
<evidence type="ECO:0000256" key="2">
    <source>
        <dbReference type="PIRSR" id="PIRSR620019-1"/>
    </source>
</evidence>
<dbReference type="InterPro" id="IPR020019">
    <property type="entry name" value="AcTrfase_PglD-like"/>
</dbReference>
<keyword evidence="5" id="KW-0808">Transferase</keyword>
<comment type="caution">
    <text evidence="5">The sequence shown here is derived from an EMBL/GenBank/DDBJ whole genome shotgun (WGS) entry which is preliminary data.</text>
</comment>
<dbReference type="Proteomes" id="UP000316624">
    <property type="component" value="Unassembled WGS sequence"/>
</dbReference>
<feature type="binding site" evidence="3">
    <location>
        <position position="74"/>
    </location>
    <ligand>
        <name>substrate</name>
    </ligand>
</feature>
<dbReference type="EMBL" id="VLKK01000044">
    <property type="protein sequence ID" value="TWH87507.1"/>
    <property type="molecule type" value="Genomic_DNA"/>
</dbReference>
<dbReference type="RefSeq" id="WP_145076058.1">
    <property type="nucleotide sequence ID" value="NZ_JACIIY010000064.1"/>
</dbReference>
<dbReference type="InterPro" id="IPR011004">
    <property type="entry name" value="Trimer_LpxA-like_sf"/>
</dbReference>
<dbReference type="NCBIfam" id="TIGR03570">
    <property type="entry name" value="NeuD_NnaD"/>
    <property type="match status" value="1"/>
</dbReference>
<dbReference type="Pfam" id="PF17836">
    <property type="entry name" value="PglD_N"/>
    <property type="match status" value="1"/>
</dbReference>
<feature type="active site" description="Proton acceptor" evidence="2">
    <location>
        <position position="143"/>
    </location>
</feature>